<keyword evidence="4 6" id="KW-0472">Membrane</keyword>
<dbReference type="PANTHER" id="PTHR31234:SF55">
    <property type="entry name" value="LATE EMBRYOGENESIS ABUNDANT (LEA) HYDROXYPROLINE-RICH GLYCOPROTEIN FAMILY"/>
    <property type="match status" value="1"/>
</dbReference>
<feature type="transmembrane region" description="Helical" evidence="6">
    <location>
        <begin position="103"/>
        <end position="129"/>
    </location>
</feature>
<dbReference type="InterPro" id="IPR004864">
    <property type="entry name" value="LEA_2"/>
</dbReference>
<proteinExistence type="predicted"/>
<evidence type="ECO:0000256" key="2">
    <source>
        <dbReference type="ARBA" id="ARBA00022692"/>
    </source>
</evidence>
<keyword evidence="9" id="KW-1185">Reference proteome</keyword>
<protein>
    <recommendedName>
        <fullName evidence="7">Late embryogenesis abundant protein LEA-2 subgroup domain-containing protein</fullName>
    </recommendedName>
</protein>
<dbReference type="Pfam" id="PF03168">
    <property type="entry name" value="LEA_2"/>
    <property type="match status" value="1"/>
</dbReference>
<dbReference type="Proteomes" id="UP001188597">
    <property type="component" value="Unassembled WGS sequence"/>
</dbReference>
<keyword evidence="3 6" id="KW-1133">Transmembrane helix</keyword>
<evidence type="ECO:0000313" key="8">
    <source>
        <dbReference type="EMBL" id="KAK3029655.1"/>
    </source>
</evidence>
<reference evidence="8" key="1">
    <citation type="submission" date="2022-12" db="EMBL/GenBank/DDBJ databases">
        <title>Draft genome assemblies for two species of Escallonia (Escalloniales).</title>
        <authorList>
            <person name="Chanderbali A."/>
            <person name="Dervinis C."/>
            <person name="Anghel I."/>
            <person name="Soltis D."/>
            <person name="Soltis P."/>
            <person name="Zapata F."/>
        </authorList>
    </citation>
    <scope>NUCLEOTIDE SEQUENCE</scope>
    <source>
        <strain evidence="8">UCBG64.0493</strain>
        <tissue evidence="8">Leaf</tissue>
    </source>
</reference>
<dbReference type="InterPro" id="IPR044839">
    <property type="entry name" value="NDR1-like"/>
</dbReference>
<feature type="domain" description="Late embryogenesis abundant protein LEA-2 subgroup" evidence="7">
    <location>
        <begin position="162"/>
        <end position="240"/>
    </location>
</feature>
<feature type="region of interest" description="Disordered" evidence="5">
    <location>
        <begin position="1"/>
        <end position="38"/>
    </location>
</feature>
<gene>
    <name evidence="8" type="ORF">RJ639_039388</name>
</gene>
<keyword evidence="2 6" id="KW-0812">Transmembrane</keyword>
<evidence type="ECO:0000313" key="9">
    <source>
        <dbReference type="Proteomes" id="UP001188597"/>
    </source>
</evidence>
<accession>A0AA89B6C5</accession>
<dbReference type="PANTHER" id="PTHR31234">
    <property type="entry name" value="LATE EMBRYOGENESIS ABUNDANT (LEA) HYDROXYPROLINE-RICH GLYCOPROTEIN FAMILY"/>
    <property type="match status" value="1"/>
</dbReference>
<evidence type="ECO:0000256" key="1">
    <source>
        <dbReference type="ARBA" id="ARBA00004167"/>
    </source>
</evidence>
<comment type="caution">
    <text evidence="8">The sequence shown here is derived from an EMBL/GenBank/DDBJ whole genome shotgun (WGS) entry which is preliminary data.</text>
</comment>
<dbReference type="EMBL" id="JAVXUP010000371">
    <property type="protein sequence ID" value="KAK3029655.1"/>
    <property type="molecule type" value="Genomic_DNA"/>
</dbReference>
<sequence>MASVTDDERDKPVTGYPSQNPRVVTGYPHATTASAPPPSSVYTTAAPYYYFQPQPQPLPQPLPHPHPHPHQHHNHYRQDDDVNDNHRDRPQNHRAHRDQSARFLCRLLAALLIVFLAMGVVSFAAWLVLRPHLPEFRLASVTASPFNATASSLSATWRISFLVTNPNHKLGIYYDRLDASVFYNDDYLLSRTSLPPFFQLKDNQTLINAKLGVVESNMENDVVKGISSDRPGGRVKFSFRAMAVIRYRSGEWRTTKHLIRVYCEGVEIGFTSNFWRSQWLFEQEHERQTKREHETLQLTRLKAGLFGYSISFQRSAAEKLSAFVHLQSLDIYNHWSQAYPKKSEFSSALERA</sequence>
<evidence type="ECO:0000256" key="3">
    <source>
        <dbReference type="ARBA" id="ARBA00022989"/>
    </source>
</evidence>
<evidence type="ECO:0000256" key="6">
    <source>
        <dbReference type="SAM" id="Phobius"/>
    </source>
</evidence>
<name>A0AA89B6C5_9ASTE</name>
<feature type="compositionally biased region" description="Basic and acidic residues" evidence="5">
    <location>
        <begin position="1"/>
        <end position="12"/>
    </location>
</feature>
<feature type="compositionally biased region" description="Low complexity" evidence="5">
    <location>
        <begin position="28"/>
        <end position="38"/>
    </location>
</feature>
<feature type="compositionally biased region" description="Pro residues" evidence="5">
    <location>
        <begin position="54"/>
        <end position="64"/>
    </location>
</feature>
<comment type="subcellular location">
    <subcellularLocation>
        <location evidence="1">Membrane</location>
        <topology evidence="1">Single-pass membrane protein</topology>
    </subcellularLocation>
</comment>
<dbReference type="GO" id="GO:0098542">
    <property type="term" value="P:defense response to other organism"/>
    <property type="evidence" value="ECO:0007669"/>
    <property type="project" value="InterPro"/>
</dbReference>
<feature type="compositionally biased region" description="Basic residues" evidence="5">
    <location>
        <begin position="65"/>
        <end position="75"/>
    </location>
</feature>
<organism evidence="8 9">
    <name type="scientific">Escallonia herrerae</name>
    <dbReference type="NCBI Taxonomy" id="1293975"/>
    <lineage>
        <taxon>Eukaryota</taxon>
        <taxon>Viridiplantae</taxon>
        <taxon>Streptophyta</taxon>
        <taxon>Embryophyta</taxon>
        <taxon>Tracheophyta</taxon>
        <taxon>Spermatophyta</taxon>
        <taxon>Magnoliopsida</taxon>
        <taxon>eudicotyledons</taxon>
        <taxon>Gunneridae</taxon>
        <taxon>Pentapetalae</taxon>
        <taxon>asterids</taxon>
        <taxon>campanulids</taxon>
        <taxon>Escalloniales</taxon>
        <taxon>Escalloniaceae</taxon>
        <taxon>Escallonia</taxon>
    </lineage>
</organism>
<dbReference type="AlphaFoldDB" id="A0AA89B6C5"/>
<dbReference type="GO" id="GO:0005886">
    <property type="term" value="C:plasma membrane"/>
    <property type="evidence" value="ECO:0007669"/>
    <property type="project" value="TreeGrafter"/>
</dbReference>
<evidence type="ECO:0000256" key="5">
    <source>
        <dbReference type="SAM" id="MobiDB-lite"/>
    </source>
</evidence>
<feature type="region of interest" description="Disordered" evidence="5">
    <location>
        <begin position="53"/>
        <end position="96"/>
    </location>
</feature>
<evidence type="ECO:0000256" key="4">
    <source>
        <dbReference type="ARBA" id="ARBA00023136"/>
    </source>
</evidence>
<evidence type="ECO:0000259" key="7">
    <source>
        <dbReference type="Pfam" id="PF03168"/>
    </source>
</evidence>
<feature type="compositionally biased region" description="Basic and acidic residues" evidence="5">
    <location>
        <begin position="76"/>
        <end position="91"/>
    </location>
</feature>